<keyword evidence="7" id="KW-0568">Pathogenesis-related protein</keyword>
<organism evidence="9 10">
    <name type="scientific">Kalanchoe fedtschenkoi</name>
    <name type="common">Lavender scallops</name>
    <name type="synonym">South American air plant</name>
    <dbReference type="NCBI Taxonomy" id="63787"/>
    <lineage>
        <taxon>Eukaryota</taxon>
        <taxon>Viridiplantae</taxon>
        <taxon>Streptophyta</taxon>
        <taxon>Embryophyta</taxon>
        <taxon>Tracheophyta</taxon>
        <taxon>Spermatophyta</taxon>
        <taxon>Magnoliopsida</taxon>
        <taxon>eudicotyledons</taxon>
        <taxon>Gunneridae</taxon>
        <taxon>Pentapetalae</taxon>
        <taxon>Saxifragales</taxon>
        <taxon>Crassulaceae</taxon>
        <taxon>Kalanchoe</taxon>
    </lineage>
</organism>
<dbReference type="Gramene" id="Kaladp0022s0146.1.v1.1">
    <property type="protein sequence ID" value="Kaladp0022s0146.1.v1.1"/>
    <property type="gene ID" value="Kaladp0022s0146.v1.1"/>
</dbReference>
<dbReference type="GO" id="GO:0016020">
    <property type="term" value="C:membrane"/>
    <property type="evidence" value="ECO:0007669"/>
    <property type="project" value="UniProtKB-SubCell"/>
</dbReference>
<evidence type="ECO:0000256" key="1">
    <source>
        <dbReference type="ARBA" id="ARBA00004141"/>
    </source>
</evidence>
<evidence type="ECO:0008006" key="11">
    <source>
        <dbReference type="Google" id="ProtNLM"/>
    </source>
</evidence>
<evidence type="ECO:0000256" key="7">
    <source>
        <dbReference type="ARBA" id="ARBA00023265"/>
    </source>
</evidence>
<accession>A0A7N0T4Y9</accession>
<evidence type="ECO:0000313" key="9">
    <source>
        <dbReference type="EnsemblPlants" id="Kaladp0022s0146.1.v1.1"/>
    </source>
</evidence>
<dbReference type="AlphaFoldDB" id="A0A7N0T4Y9"/>
<evidence type="ECO:0000256" key="3">
    <source>
        <dbReference type="ARBA" id="ARBA00022692"/>
    </source>
</evidence>
<evidence type="ECO:0000256" key="2">
    <source>
        <dbReference type="ARBA" id="ARBA00006574"/>
    </source>
</evidence>
<proteinExistence type="inferred from homology"/>
<keyword evidence="6 8" id="KW-0472">Membrane</keyword>
<dbReference type="PANTHER" id="PTHR31942:SF54">
    <property type="entry name" value="MLO-LIKE PROTEIN 13"/>
    <property type="match status" value="1"/>
</dbReference>
<keyword evidence="4" id="KW-0611">Plant defense</keyword>
<feature type="transmembrane region" description="Helical" evidence="8">
    <location>
        <begin position="61"/>
        <end position="78"/>
    </location>
</feature>
<evidence type="ECO:0000256" key="5">
    <source>
        <dbReference type="ARBA" id="ARBA00022989"/>
    </source>
</evidence>
<comment type="similarity">
    <text evidence="2">Belongs to the MLO family.</text>
</comment>
<feature type="transmembrane region" description="Helical" evidence="8">
    <location>
        <begin position="142"/>
        <end position="163"/>
    </location>
</feature>
<dbReference type="EnsemblPlants" id="Kaladp0022s0146.1.v1.1">
    <property type="protein sequence ID" value="Kaladp0022s0146.1.v1.1"/>
    <property type="gene ID" value="Kaladp0022s0146.v1.1"/>
</dbReference>
<dbReference type="InterPro" id="IPR004326">
    <property type="entry name" value="Mlo"/>
</dbReference>
<reference evidence="9" key="1">
    <citation type="submission" date="2021-01" db="UniProtKB">
        <authorList>
            <consortium name="EnsemblPlants"/>
        </authorList>
    </citation>
    <scope>IDENTIFICATION</scope>
</reference>
<name>A0A7N0T4Y9_KALFE</name>
<dbReference type="OMA" id="PTSHICI"/>
<dbReference type="Pfam" id="PF03094">
    <property type="entry name" value="Mlo"/>
    <property type="match status" value="1"/>
</dbReference>
<keyword evidence="5 8" id="KW-1133">Transmembrane helix</keyword>
<evidence type="ECO:0000256" key="4">
    <source>
        <dbReference type="ARBA" id="ARBA00022821"/>
    </source>
</evidence>
<keyword evidence="3 8" id="KW-0812">Transmembrane</keyword>
<sequence>MEGGESKSFEHTSTWVVAIVCTVIVLLSIVAGRGLHSLGKFLKHRNQDALFEALQKLKEELMILGFISLLLTVTQRVISKICIPGRYVNLMLPCKDHGEDSSTETPASARRLLESETAGAASGHCAAKNMVPMLSVEAVHQLHIFIFVLAVVHVIFCVTTMALGRARIQQWRHWENAIRGSNARKPSAKQNNVHAHHHYEFFKERAAGYWRKYVLFGWMRSFFKQFYGSVTKADYFALRQGFIMVGHFLNLT</sequence>
<dbReference type="PANTHER" id="PTHR31942">
    <property type="entry name" value="MLO-LIKE PROTEIN 1"/>
    <property type="match status" value="1"/>
</dbReference>
<dbReference type="GO" id="GO:0006952">
    <property type="term" value="P:defense response"/>
    <property type="evidence" value="ECO:0007669"/>
    <property type="project" value="UniProtKB-KW"/>
</dbReference>
<protein>
    <recommendedName>
        <fullName evidence="11">MLO-like protein</fullName>
    </recommendedName>
</protein>
<dbReference type="Proteomes" id="UP000594263">
    <property type="component" value="Unplaced"/>
</dbReference>
<keyword evidence="10" id="KW-1185">Reference proteome</keyword>
<evidence type="ECO:0000256" key="6">
    <source>
        <dbReference type="ARBA" id="ARBA00023136"/>
    </source>
</evidence>
<comment type="subcellular location">
    <subcellularLocation>
        <location evidence="1">Membrane</location>
        <topology evidence="1">Multi-pass membrane protein</topology>
    </subcellularLocation>
</comment>
<evidence type="ECO:0000313" key="10">
    <source>
        <dbReference type="Proteomes" id="UP000594263"/>
    </source>
</evidence>
<evidence type="ECO:0000256" key="8">
    <source>
        <dbReference type="SAM" id="Phobius"/>
    </source>
</evidence>
<feature type="transmembrane region" description="Helical" evidence="8">
    <location>
        <begin position="15"/>
        <end position="35"/>
    </location>
</feature>